<dbReference type="InterPro" id="IPR031807">
    <property type="entry name" value="HicB-like"/>
</dbReference>
<gene>
    <name evidence="2" type="ORF">A3D56_01815</name>
</gene>
<dbReference type="Proteomes" id="UP000177943">
    <property type="component" value="Unassembled WGS sequence"/>
</dbReference>
<evidence type="ECO:0000259" key="1">
    <source>
        <dbReference type="Pfam" id="PF15919"/>
    </source>
</evidence>
<dbReference type="EMBL" id="MHRP01000042">
    <property type="protein sequence ID" value="OHA25882.1"/>
    <property type="molecule type" value="Genomic_DNA"/>
</dbReference>
<name>A0A1G2MSB5_9BACT</name>
<evidence type="ECO:0000313" key="2">
    <source>
        <dbReference type="EMBL" id="OHA25882.1"/>
    </source>
</evidence>
<accession>A0A1G2MSB5</accession>
<comment type="caution">
    <text evidence="2">The sequence shown here is derived from an EMBL/GenBank/DDBJ whole genome shotgun (WGS) entry which is preliminary data.</text>
</comment>
<sequence length="79" mass="8891">MKSYTYRVIIEPDGKAYHGFVPALTGCHTCGDTIEETRTNLRDAISLYLENLNENKSVIPEENSLESFETVVMKSSVYA</sequence>
<dbReference type="AlphaFoldDB" id="A0A1G2MSB5"/>
<dbReference type="Gene3D" id="3.30.160.250">
    <property type="match status" value="1"/>
</dbReference>
<evidence type="ECO:0000313" key="3">
    <source>
        <dbReference type="Proteomes" id="UP000177943"/>
    </source>
</evidence>
<dbReference type="Pfam" id="PF15919">
    <property type="entry name" value="HicB_lk_antitox"/>
    <property type="match status" value="1"/>
</dbReference>
<protein>
    <recommendedName>
        <fullName evidence="1">HicB-like antitoxin of toxin-antitoxin system domain-containing protein</fullName>
    </recommendedName>
</protein>
<dbReference type="PANTHER" id="PTHR34504">
    <property type="entry name" value="ANTITOXIN HICB"/>
    <property type="match status" value="1"/>
</dbReference>
<reference evidence="2 3" key="1">
    <citation type="journal article" date="2016" name="Nat. Commun.">
        <title>Thousands of microbial genomes shed light on interconnected biogeochemical processes in an aquifer system.</title>
        <authorList>
            <person name="Anantharaman K."/>
            <person name="Brown C.T."/>
            <person name="Hug L.A."/>
            <person name="Sharon I."/>
            <person name="Castelle C.J."/>
            <person name="Probst A.J."/>
            <person name="Thomas B.C."/>
            <person name="Singh A."/>
            <person name="Wilkins M.J."/>
            <person name="Karaoz U."/>
            <person name="Brodie E.L."/>
            <person name="Williams K.H."/>
            <person name="Hubbard S.S."/>
            <person name="Banfield J.F."/>
        </authorList>
    </citation>
    <scope>NUCLEOTIDE SEQUENCE [LARGE SCALE GENOMIC DNA]</scope>
</reference>
<dbReference type="SUPFAM" id="SSF143100">
    <property type="entry name" value="TTHA1013/TTHA0281-like"/>
    <property type="match status" value="1"/>
</dbReference>
<organism evidence="2 3">
    <name type="scientific">Candidatus Taylorbacteria bacterium RIFCSPHIGHO2_02_FULL_45_35</name>
    <dbReference type="NCBI Taxonomy" id="1802311"/>
    <lineage>
        <taxon>Bacteria</taxon>
        <taxon>Candidatus Tayloriibacteriota</taxon>
    </lineage>
</organism>
<feature type="domain" description="HicB-like antitoxin of toxin-antitoxin system" evidence="1">
    <location>
        <begin position="6"/>
        <end position="68"/>
    </location>
</feature>
<dbReference type="InterPro" id="IPR035069">
    <property type="entry name" value="TTHA1013/TTHA0281-like"/>
</dbReference>
<dbReference type="PROSITE" id="PS51257">
    <property type="entry name" value="PROKAR_LIPOPROTEIN"/>
    <property type="match status" value="1"/>
</dbReference>
<dbReference type="InterPro" id="IPR051404">
    <property type="entry name" value="TA_system_antitoxin"/>
</dbReference>
<dbReference type="PANTHER" id="PTHR34504:SF2">
    <property type="entry name" value="UPF0150 PROTEIN SSL0259"/>
    <property type="match status" value="1"/>
</dbReference>
<proteinExistence type="predicted"/>